<feature type="compositionally biased region" description="Basic residues" evidence="1">
    <location>
        <begin position="54"/>
        <end position="74"/>
    </location>
</feature>
<feature type="region of interest" description="Disordered" evidence="1">
    <location>
        <begin position="49"/>
        <end position="74"/>
    </location>
</feature>
<evidence type="ECO:0000313" key="2">
    <source>
        <dbReference type="EMBL" id="KKM96665.1"/>
    </source>
</evidence>
<sequence>MPKFSVTAEVLADREAFEVLVKLEVLHTVLLVGSNRDRENPLPAVDKFSEHILKPLRKGHKPATGRGKGKKSGK</sequence>
<dbReference type="EMBL" id="LAZR01005849">
    <property type="protein sequence ID" value="KKM96665.1"/>
    <property type="molecule type" value="Genomic_DNA"/>
</dbReference>
<gene>
    <name evidence="2" type="ORF">LCGC14_1175820</name>
</gene>
<protein>
    <submittedName>
        <fullName evidence="2">Uncharacterized protein</fullName>
    </submittedName>
</protein>
<proteinExistence type="predicted"/>
<reference evidence="2" key="1">
    <citation type="journal article" date="2015" name="Nature">
        <title>Complex archaea that bridge the gap between prokaryotes and eukaryotes.</title>
        <authorList>
            <person name="Spang A."/>
            <person name="Saw J.H."/>
            <person name="Jorgensen S.L."/>
            <person name="Zaremba-Niedzwiedzka K."/>
            <person name="Martijn J."/>
            <person name="Lind A.E."/>
            <person name="van Eijk R."/>
            <person name="Schleper C."/>
            <person name="Guy L."/>
            <person name="Ettema T.J."/>
        </authorList>
    </citation>
    <scope>NUCLEOTIDE SEQUENCE</scope>
</reference>
<comment type="caution">
    <text evidence="2">The sequence shown here is derived from an EMBL/GenBank/DDBJ whole genome shotgun (WGS) entry which is preliminary data.</text>
</comment>
<dbReference type="AlphaFoldDB" id="A0A0F9P6K9"/>
<evidence type="ECO:0000256" key="1">
    <source>
        <dbReference type="SAM" id="MobiDB-lite"/>
    </source>
</evidence>
<organism evidence="2">
    <name type="scientific">marine sediment metagenome</name>
    <dbReference type="NCBI Taxonomy" id="412755"/>
    <lineage>
        <taxon>unclassified sequences</taxon>
        <taxon>metagenomes</taxon>
        <taxon>ecological metagenomes</taxon>
    </lineage>
</organism>
<name>A0A0F9P6K9_9ZZZZ</name>
<accession>A0A0F9P6K9</accession>